<reference evidence="5 6" key="1">
    <citation type="submission" date="2021-07" db="EMBL/GenBank/DDBJ databases">
        <authorList>
            <person name="Kim M.K."/>
        </authorList>
    </citation>
    <scope>NUCLEOTIDE SEQUENCE [LARGE SCALE GENOMIC DNA]</scope>
    <source>
        <strain evidence="5 6">HLY7-15</strain>
    </source>
</reference>
<dbReference type="Pfam" id="PF12833">
    <property type="entry name" value="HTH_18"/>
    <property type="match status" value="1"/>
</dbReference>
<evidence type="ECO:0000256" key="2">
    <source>
        <dbReference type="ARBA" id="ARBA00023125"/>
    </source>
</evidence>
<dbReference type="RefSeq" id="WP_199111690.1">
    <property type="nucleotide sequence ID" value="NZ_JAHWXQ010000008.1"/>
</dbReference>
<name>A0ABS6XG28_9BACT</name>
<evidence type="ECO:0000256" key="1">
    <source>
        <dbReference type="ARBA" id="ARBA00023015"/>
    </source>
</evidence>
<comment type="caution">
    <text evidence="5">The sequence shown here is derived from an EMBL/GenBank/DDBJ whole genome shotgun (WGS) entry which is preliminary data.</text>
</comment>
<keyword evidence="2" id="KW-0238">DNA-binding</keyword>
<sequence>MHQESSHQQVLRIKNMVCPRCITAVQHELEKLSLRVQEVVLGSATVEASQDLDISAIEAALVSQGFELILDKQKDLVESIKITVIDLIRSEKIAPLATNVSTYLAHAIGKDYSTLSTAFKASEGVALNRFVVLQKVERAKELLSYDELSKTEIATRLGYKSLQHLSSQFKEVTGSTLLQYKKNNYPQRNSIDNLLGPS</sequence>
<evidence type="ECO:0000259" key="4">
    <source>
        <dbReference type="PROSITE" id="PS01124"/>
    </source>
</evidence>
<dbReference type="Gene3D" id="1.10.10.60">
    <property type="entry name" value="Homeodomain-like"/>
    <property type="match status" value="1"/>
</dbReference>
<dbReference type="EMBL" id="JAHWXQ010000008">
    <property type="protein sequence ID" value="MBW3366945.1"/>
    <property type="molecule type" value="Genomic_DNA"/>
</dbReference>
<accession>A0ABS6XG28</accession>
<dbReference type="SUPFAM" id="SSF55008">
    <property type="entry name" value="HMA, heavy metal-associated domain"/>
    <property type="match status" value="1"/>
</dbReference>
<dbReference type="Proteomes" id="UP000774935">
    <property type="component" value="Unassembled WGS sequence"/>
</dbReference>
<evidence type="ECO:0000256" key="3">
    <source>
        <dbReference type="ARBA" id="ARBA00023163"/>
    </source>
</evidence>
<protein>
    <submittedName>
        <fullName evidence="5">Helix-turn-helix domain-containing protein</fullName>
    </submittedName>
</protein>
<dbReference type="PANTHER" id="PTHR43280">
    <property type="entry name" value="ARAC-FAMILY TRANSCRIPTIONAL REGULATOR"/>
    <property type="match status" value="1"/>
</dbReference>
<dbReference type="PROSITE" id="PS01124">
    <property type="entry name" value="HTH_ARAC_FAMILY_2"/>
    <property type="match status" value="1"/>
</dbReference>
<keyword evidence="1" id="KW-0805">Transcription regulation</keyword>
<dbReference type="SUPFAM" id="SSF46689">
    <property type="entry name" value="Homeodomain-like"/>
    <property type="match status" value="1"/>
</dbReference>
<evidence type="ECO:0000313" key="6">
    <source>
        <dbReference type="Proteomes" id="UP000774935"/>
    </source>
</evidence>
<keyword evidence="3" id="KW-0804">Transcription</keyword>
<dbReference type="InterPro" id="IPR036163">
    <property type="entry name" value="HMA_dom_sf"/>
</dbReference>
<keyword evidence="6" id="KW-1185">Reference proteome</keyword>
<gene>
    <name evidence="5" type="ORF">KYK27_17945</name>
</gene>
<dbReference type="InterPro" id="IPR018060">
    <property type="entry name" value="HTH_AraC"/>
</dbReference>
<dbReference type="PANTHER" id="PTHR43280:SF2">
    <property type="entry name" value="HTH-TYPE TRANSCRIPTIONAL REGULATOR EXSA"/>
    <property type="match status" value="1"/>
</dbReference>
<dbReference type="SMART" id="SM00342">
    <property type="entry name" value="HTH_ARAC"/>
    <property type="match status" value="1"/>
</dbReference>
<proteinExistence type="predicted"/>
<dbReference type="InterPro" id="IPR009057">
    <property type="entry name" value="Homeodomain-like_sf"/>
</dbReference>
<dbReference type="Gene3D" id="3.30.70.100">
    <property type="match status" value="1"/>
</dbReference>
<organism evidence="5 6">
    <name type="scientific">Pontibacter populi</name>
    <dbReference type="NCBI Taxonomy" id="890055"/>
    <lineage>
        <taxon>Bacteria</taxon>
        <taxon>Pseudomonadati</taxon>
        <taxon>Bacteroidota</taxon>
        <taxon>Cytophagia</taxon>
        <taxon>Cytophagales</taxon>
        <taxon>Hymenobacteraceae</taxon>
        <taxon>Pontibacter</taxon>
    </lineage>
</organism>
<feature type="domain" description="HTH araC/xylS-type" evidence="4">
    <location>
        <begin position="104"/>
        <end position="183"/>
    </location>
</feature>
<evidence type="ECO:0000313" key="5">
    <source>
        <dbReference type="EMBL" id="MBW3366945.1"/>
    </source>
</evidence>